<feature type="domain" description="RsgI N-terminal anti-sigma" evidence="3">
    <location>
        <begin position="3"/>
        <end position="50"/>
    </location>
</feature>
<accession>A0ABS6FBQ2</accession>
<organism evidence="4 5">
    <name type="scientific">Dysosmobacter acutus</name>
    <dbReference type="NCBI Taxonomy" id="2841504"/>
    <lineage>
        <taxon>Bacteria</taxon>
        <taxon>Bacillati</taxon>
        <taxon>Bacillota</taxon>
        <taxon>Clostridia</taxon>
        <taxon>Eubacteriales</taxon>
        <taxon>Oscillospiraceae</taxon>
        <taxon>Dysosmobacter</taxon>
    </lineage>
</organism>
<name>A0ABS6FBQ2_9FIRM</name>
<dbReference type="InterPro" id="IPR024449">
    <property type="entry name" value="Anti-sigma_RsgI_N"/>
</dbReference>
<evidence type="ECO:0000259" key="3">
    <source>
        <dbReference type="PROSITE" id="PS51849"/>
    </source>
</evidence>
<feature type="compositionally biased region" description="Acidic residues" evidence="1">
    <location>
        <begin position="282"/>
        <end position="291"/>
    </location>
</feature>
<dbReference type="RefSeq" id="WP_216632217.1">
    <property type="nucleotide sequence ID" value="NZ_JAHLQN010000001.1"/>
</dbReference>
<keyword evidence="5" id="KW-1185">Reference proteome</keyword>
<evidence type="ECO:0000256" key="1">
    <source>
        <dbReference type="SAM" id="MobiDB-lite"/>
    </source>
</evidence>
<proteinExistence type="predicted"/>
<comment type="caution">
    <text evidence="4">The sequence shown here is derived from an EMBL/GenBank/DDBJ whole genome shotgun (WGS) entry which is preliminary data.</text>
</comment>
<feature type="compositionally biased region" description="Acidic residues" evidence="1">
    <location>
        <begin position="264"/>
        <end position="273"/>
    </location>
</feature>
<protein>
    <submittedName>
        <fullName evidence="4">Anti-sigma factor domain-containing protein</fullName>
    </submittedName>
</protein>
<keyword evidence="2" id="KW-0812">Transmembrane</keyword>
<feature type="compositionally biased region" description="Acidic residues" evidence="1">
    <location>
        <begin position="323"/>
        <end position="361"/>
    </location>
</feature>
<reference evidence="4 5" key="1">
    <citation type="submission" date="2021-06" db="EMBL/GenBank/DDBJ databases">
        <authorList>
            <person name="Sun Q."/>
            <person name="Li D."/>
        </authorList>
    </citation>
    <scope>NUCLEOTIDE SEQUENCE [LARGE SCALE GENOMIC DNA]</scope>
    <source>
        <strain evidence="4 5">MSJ-2</strain>
    </source>
</reference>
<keyword evidence="2" id="KW-1133">Transmembrane helix</keyword>
<dbReference type="PROSITE" id="PS51849">
    <property type="entry name" value="RSGI_N"/>
    <property type="match status" value="1"/>
</dbReference>
<dbReference type="Pfam" id="PF12791">
    <property type="entry name" value="RsgI_N"/>
    <property type="match status" value="1"/>
</dbReference>
<feature type="compositionally biased region" description="Basic and acidic residues" evidence="1">
    <location>
        <begin position="296"/>
        <end position="306"/>
    </location>
</feature>
<feature type="transmembrane region" description="Helical" evidence="2">
    <location>
        <begin position="71"/>
        <end position="91"/>
    </location>
</feature>
<gene>
    <name evidence="4" type="ORF">KQI82_07555</name>
</gene>
<feature type="region of interest" description="Disordered" evidence="1">
    <location>
        <begin position="245"/>
        <end position="361"/>
    </location>
</feature>
<keyword evidence="2" id="KW-0472">Membrane</keyword>
<evidence type="ECO:0000256" key="2">
    <source>
        <dbReference type="SAM" id="Phobius"/>
    </source>
</evidence>
<dbReference type="EMBL" id="JAHLQN010000001">
    <property type="protein sequence ID" value="MBU5626769.1"/>
    <property type="molecule type" value="Genomic_DNA"/>
</dbReference>
<feature type="compositionally biased region" description="Basic and acidic residues" evidence="1">
    <location>
        <begin position="245"/>
        <end position="263"/>
    </location>
</feature>
<evidence type="ECO:0000313" key="4">
    <source>
        <dbReference type="EMBL" id="MBU5626769.1"/>
    </source>
</evidence>
<dbReference type="Proteomes" id="UP000787672">
    <property type="component" value="Unassembled WGS sequence"/>
</dbReference>
<sequence length="361" mass="40024">MIDKAVVLELKESYALAMKEGGAVVRIRRRPQMAVGQRIYVLPEDLYQDRGKVLDFAPPVRRTGARMIRRIGGIAAACLVCISLLLTSRFLTPTAYAVVSLEAEQGIQVVLDKNYNILSAVSTGGDIPESVLAALKGRSILEMGPELERLVGGGTLLIGYAPEREEARGMEGSLRDLFQSRTPAFLSGRTEDVQAAERSGVSLGRYIAGRLMTEDDDLEDLDQETLLELLAQDARWMEVPEFREALEEKREEQEEQEEERKEPDESDDPEESEEKAKKPADPEEDPDDPEEGAASAKEEKEWHKNDDSEEESPDPAQESADSSWEEEPSESGSEGDETQDEEDSGESESDGETDEADEPEE</sequence>
<evidence type="ECO:0000313" key="5">
    <source>
        <dbReference type="Proteomes" id="UP000787672"/>
    </source>
</evidence>